<dbReference type="SMART" id="SM00554">
    <property type="entry name" value="FAS1"/>
    <property type="match status" value="2"/>
</dbReference>
<comment type="subcellular location">
    <subcellularLocation>
        <location evidence="1">Membrane</location>
    </subcellularLocation>
</comment>
<organism evidence="6 7">
    <name type="scientific">Goodea atripinnis</name>
    <dbReference type="NCBI Taxonomy" id="208336"/>
    <lineage>
        <taxon>Eukaryota</taxon>
        <taxon>Metazoa</taxon>
        <taxon>Chordata</taxon>
        <taxon>Craniata</taxon>
        <taxon>Vertebrata</taxon>
        <taxon>Euteleostomi</taxon>
        <taxon>Actinopterygii</taxon>
        <taxon>Neopterygii</taxon>
        <taxon>Teleostei</taxon>
        <taxon>Neoteleostei</taxon>
        <taxon>Acanthomorphata</taxon>
        <taxon>Ovalentaria</taxon>
        <taxon>Atherinomorphae</taxon>
        <taxon>Cyprinodontiformes</taxon>
        <taxon>Goodeidae</taxon>
        <taxon>Goodea</taxon>
    </lineage>
</organism>
<dbReference type="PANTHER" id="PTHR24038">
    <property type="entry name" value="STABILIN"/>
    <property type="match status" value="1"/>
</dbReference>
<evidence type="ECO:0000259" key="5">
    <source>
        <dbReference type="PROSITE" id="PS50213"/>
    </source>
</evidence>
<reference evidence="6 7" key="1">
    <citation type="submission" date="2021-06" db="EMBL/GenBank/DDBJ databases">
        <authorList>
            <person name="Palmer J.M."/>
        </authorList>
    </citation>
    <scope>NUCLEOTIDE SEQUENCE [LARGE SCALE GENOMIC DNA]</scope>
    <source>
        <strain evidence="6 7">GA_2019</strain>
        <tissue evidence="6">Muscle</tissue>
    </source>
</reference>
<comment type="caution">
    <text evidence="6">The sequence shown here is derived from an EMBL/GenBank/DDBJ whole genome shotgun (WGS) entry which is preliminary data.</text>
</comment>
<evidence type="ECO:0000256" key="4">
    <source>
        <dbReference type="ARBA" id="ARBA00023180"/>
    </source>
</evidence>
<keyword evidence="2" id="KW-0472">Membrane</keyword>
<dbReference type="InterPro" id="IPR036378">
    <property type="entry name" value="FAS1_dom_sf"/>
</dbReference>
<evidence type="ECO:0000313" key="7">
    <source>
        <dbReference type="Proteomes" id="UP001476798"/>
    </source>
</evidence>
<sequence length="387" mass="43268">MTGPGVRSCTCAENYVGDGFKCKSTVDKIMDITLKGRGPFTVFVPSTQATKNTSLIRVSHSEVHQTVPDEELHKETFANLLRNHIVMCHTLLPDDLNQPRNLTSLSGLVLTTSSTQVTNQRTGAITINEANVTKSDDISVNGIIHEIDTVLFLPNINRNNIWLIPDPTKLNLTDVAERHGYKTFYKLLKDHCLDFIYSSFAWRSDGFRCPPNFISYPVFQDTGVMDLINDAINQPVTIFMPSDDAMASLPQQQKDFLFHQHNRPQLLEYLKYHIMMSQKVYAEELIYLESGRTLQGSALSFSCGGLDKIVSAAEKGTKEEEMRLGSESVIVLVDQGEIYVNDGSCRIIQRHLVFKAGIAYGIDCLLIPPSLGGRCDEQTFLDLKVSL</sequence>
<accession>A0ABV0N1V0</accession>
<evidence type="ECO:0000256" key="1">
    <source>
        <dbReference type="ARBA" id="ARBA00004370"/>
    </source>
</evidence>
<dbReference type="Pfam" id="PF02469">
    <property type="entry name" value="Fasciclin"/>
    <property type="match status" value="2"/>
</dbReference>
<dbReference type="PROSITE" id="PS50213">
    <property type="entry name" value="FAS1"/>
    <property type="match status" value="2"/>
</dbReference>
<dbReference type="SUPFAM" id="SSF82153">
    <property type="entry name" value="FAS1 domain"/>
    <property type="match status" value="2"/>
</dbReference>
<feature type="domain" description="FAS1" evidence="5">
    <location>
        <begin position="168"/>
        <end position="366"/>
    </location>
</feature>
<evidence type="ECO:0000256" key="3">
    <source>
        <dbReference type="ARBA" id="ARBA00023157"/>
    </source>
</evidence>
<keyword evidence="4" id="KW-0325">Glycoprotein</keyword>
<dbReference type="Proteomes" id="UP001476798">
    <property type="component" value="Unassembled WGS sequence"/>
</dbReference>
<dbReference type="EMBL" id="JAHRIO010021212">
    <property type="protein sequence ID" value="MEQ2165365.1"/>
    <property type="molecule type" value="Genomic_DNA"/>
</dbReference>
<protein>
    <recommendedName>
        <fullName evidence="5">FAS1 domain-containing protein</fullName>
    </recommendedName>
</protein>
<dbReference type="PANTHER" id="PTHR24038:SF0">
    <property type="entry name" value="STABILIN-2"/>
    <property type="match status" value="1"/>
</dbReference>
<name>A0ABV0N1V0_9TELE</name>
<dbReference type="InterPro" id="IPR000782">
    <property type="entry name" value="FAS1_domain"/>
</dbReference>
<gene>
    <name evidence="6" type="ORF">GOODEAATRI_016086</name>
</gene>
<evidence type="ECO:0000256" key="2">
    <source>
        <dbReference type="ARBA" id="ARBA00023136"/>
    </source>
</evidence>
<dbReference type="Gene3D" id="2.30.180.10">
    <property type="entry name" value="FAS1 domain"/>
    <property type="match status" value="2"/>
</dbReference>
<proteinExistence type="predicted"/>
<evidence type="ECO:0000313" key="6">
    <source>
        <dbReference type="EMBL" id="MEQ2165365.1"/>
    </source>
</evidence>
<keyword evidence="3" id="KW-1015">Disulfide bond</keyword>
<feature type="domain" description="FAS1" evidence="5">
    <location>
        <begin position="1"/>
        <end position="151"/>
    </location>
</feature>
<keyword evidence="7" id="KW-1185">Reference proteome</keyword>